<dbReference type="InterPro" id="IPR024409">
    <property type="entry name" value="DUF3833"/>
</dbReference>
<organism evidence="2 3">
    <name type="scientific">Paramixta manurensis</name>
    <dbReference type="NCBI Taxonomy" id="2740817"/>
    <lineage>
        <taxon>Bacteria</taxon>
        <taxon>Pseudomonadati</taxon>
        <taxon>Pseudomonadota</taxon>
        <taxon>Gammaproteobacteria</taxon>
        <taxon>Enterobacterales</taxon>
        <taxon>Erwiniaceae</taxon>
        <taxon>Paramixta</taxon>
    </lineage>
</organism>
<dbReference type="Pfam" id="PF12915">
    <property type="entry name" value="DUF3833"/>
    <property type="match status" value="1"/>
</dbReference>
<dbReference type="AlphaFoldDB" id="A0A6M8UBI4"/>
<evidence type="ECO:0000256" key="1">
    <source>
        <dbReference type="SAM" id="SignalP"/>
    </source>
</evidence>
<keyword evidence="1" id="KW-0732">Signal</keyword>
<dbReference type="PROSITE" id="PS51257">
    <property type="entry name" value="PROKAR_LIPOPROTEIN"/>
    <property type="match status" value="1"/>
</dbReference>
<reference evidence="2 3" key="1">
    <citation type="submission" date="2020-06" db="EMBL/GenBank/DDBJ databases">
        <title>Genome sequence of Paramixta manurensis strain PD-1.</title>
        <authorList>
            <person name="Lee C.W."/>
            <person name="Kim J."/>
        </authorList>
    </citation>
    <scope>NUCLEOTIDE SEQUENCE [LARGE SCALE GENOMIC DNA]</scope>
    <source>
        <strain evidence="2 3">PD-1</strain>
    </source>
</reference>
<protein>
    <submittedName>
        <fullName evidence="2">DUF3833 domain-containing protein</fullName>
    </submittedName>
</protein>
<evidence type="ECO:0000313" key="3">
    <source>
        <dbReference type="Proteomes" id="UP000505325"/>
    </source>
</evidence>
<evidence type="ECO:0000313" key="2">
    <source>
        <dbReference type="EMBL" id="QKJ86271.1"/>
    </source>
</evidence>
<feature type="chain" id="PRO_5026750705" evidence="1">
    <location>
        <begin position="24"/>
        <end position="173"/>
    </location>
</feature>
<gene>
    <name evidence="2" type="ORF">PMPD1_1310</name>
</gene>
<dbReference type="RefSeq" id="WP_173633298.1">
    <property type="nucleotide sequence ID" value="NZ_CP054212.1"/>
</dbReference>
<dbReference type="EMBL" id="CP054212">
    <property type="protein sequence ID" value="QKJ86271.1"/>
    <property type="molecule type" value="Genomic_DNA"/>
</dbReference>
<accession>A0A6M8UBI4</accession>
<proteinExistence type="predicted"/>
<dbReference type="Proteomes" id="UP000505325">
    <property type="component" value="Chromosome"/>
</dbReference>
<sequence>MKRILTISLLMLMLLVGCSTEISDYHTQQPALDIFHYFQGKTEAWGMVQDRSGKQLRRFHVDVDGDVKGDTLTLNERFVYDDGERQQRVWHIRRTDTGRYTGTAGDIDGVATGQAAGNAFNWRYSMNVTAKGSTWLLHFDDWMYLQDQTHLFNKTAMKKFGVTVGTVTLFFSR</sequence>
<name>A0A6M8UBI4_9GAMM</name>
<keyword evidence="3" id="KW-1185">Reference proteome</keyword>
<dbReference type="KEGG" id="pmak:PMPD1_1310"/>
<feature type="signal peptide" evidence="1">
    <location>
        <begin position="1"/>
        <end position="23"/>
    </location>
</feature>